<dbReference type="Pfam" id="PF08666">
    <property type="entry name" value="SAF"/>
    <property type="match status" value="1"/>
</dbReference>
<dbReference type="CDD" id="cd11615">
    <property type="entry name" value="SAF_NeuB_like"/>
    <property type="match status" value="1"/>
</dbReference>
<dbReference type="EC" id="2.5.1.97" evidence="2"/>
<dbReference type="SUPFAM" id="SSF51569">
    <property type="entry name" value="Aldolase"/>
    <property type="match status" value="1"/>
</dbReference>
<proteinExistence type="predicted"/>
<accession>A0ABS8WD08</accession>
<sequence>MNSGVNNSRNYILPFLNHELFVIAELSGNHNQDFDLAIQMVEAAAQAGADAIKLQTYTAETMTLDLRQGEFVIQEKDSLWSGQSLYDLYGKASTPWQWHKALFDRARELGMLAFSSPFDSSAVDFLESLDVPCYKIASFENTDIPLLKKVAATGKPIILSTGMASLAEIDEAVSCLRQHGAGEIALLKCTSTYPAAATDTNLLTIPHMQQAFACPVGLSDHTQGIGAAIASVALGARIIEKHFVLDRSQGGVDAEFSIEPNELKSLIIESRRAIDALGQVTYGGTAKEEAAKRYRRSIYVAKPIKQGERFNEQNLRIVRPGLGLAPKYWEQVQGRVAAQDLEVGMPLDWTLLD</sequence>
<dbReference type="InterPro" id="IPR020030">
    <property type="entry name" value="Pseudaminic_synth_PseI"/>
</dbReference>
<dbReference type="InterPro" id="IPR013974">
    <property type="entry name" value="SAF"/>
</dbReference>
<name>A0ABS8WD08_9GAMM</name>
<dbReference type="InterPro" id="IPR057736">
    <property type="entry name" value="SAF_PseI/NeuA/NeuB"/>
</dbReference>
<protein>
    <submittedName>
        <fullName evidence="2">Pseudaminic acid synthase</fullName>
        <ecNumber evidence="2">2.5.1.97</ecNumber>
    </submittedName>
</protein>
<keyword evidence="3" id="KW-1185">Reference proteome</keyword>
<comment type="caution">
    <text evidence="2">The sequence shown here is derived from an EMBL/GenBank/DDBJ whole genome shotgun (WGS) entry which is preliminary data.</text>
</comment>
<keyword evidence="2" id="KW-0808">Transferase</keyword>
<evidence type="ECO:0000259" key="1">
    <source>
        <dbReference type="PROSITE" id="PS50844"/>
    </source>
</evidence>
<dbReference type="PROSITE" id="PS50844">
    <property type="entry name" value="AFP_LIKE"/>
    <property type="match status" value="1"/>
</dbReference>
<dbReference type="InterPro" id="IPR006190">
    <property type="entry name" value="SAF_AFP_Neu5Ac"/>
</dbReference>
<dbReference type="Gene3D" id="3.20.20.70">
    <property type="entry name" value="Aldolase class I"/>
    <property type="match status" value="1"/>
</dbReference>
<reference evidence="2 3" key="1">
    <citation type="journal article" date="2022" name="Environ. Microbiol. Rep.">
        <title>Eco-phylogenetic analyses reveal divergent evolution of vitamin B12 metabolism in the marine bacterial family 'Psychromonadaceae'.</title>
        <authorList>
            <person name="Jin X."/>
            <person name="Yang Y."/>
            <person name="Cao H."/>
            <person name="Gao B."/>
            <person name="Zhao Z."/>
        </authorList>
    </citation>
    <scope>NUCLEOTIDE SEQUENCE [LARGE SCALE GENOMIC DNA]</scope>
    <source>
        <strain evidence="2 3">MKS20</strain>
    </source>
</reference>
<feature type="domain" description="AFP-like" evidence="1">
    <location>
        <begin position="297"/>
        <end position="353"/>
    </location>
</feature>
<dbReference type="PANTHER" id="PTHR42966:SF2">
    <property type="entry name" value="PSEUDAMINIC ACID SYNTHASE"/>
    <property type="match status" value="1"/>
</dbReference>
<dbReference type="EMBL" id="JAIMJA010000011">
    <property type="protein sequence ID" value="MCE2595593.1"/>
    <property type="molecule type" value="Genomic_DNA"/>
</dbReference>
<dbReference type="Pfam" id="PF03102">
    <property type="entry name" value="NeuB"/>
    <property type="match status" value="1"/>
</dbReference>
<dbReference type="PANTHER" id="PTHR42966">
    <property type="entry name" value="N-ACETYLNEURAMINATE SYNTHASE"/>
    <property type="match status" value="1"/>
</dbReference>
<organism evidence="2 3">
    <name type="scientific">Motilimonas cestriensis</name>
    <dbReference type="NCBI Taxonomy" id="2742685"/>
    <lineage>
        <taxon>Bacteria</taxon>
        <taxon>Pseudomonadati</taxon>
        <taxon>Pseudomonadota</taxon>
        <taxon>Gammaproteobacteria</taxon>
        <taxon>Alteromonadales</taxon>
        <taxon>Alteromonadales genera incertae sedis</taxon>
        <taxon>Motilimonas</taxon>
    </lineage>
</organism>
<evidence type="ECO:0000313" key="2">
    <source>
        <dbReference type="EMBL" id="MCE2595593.1"/>
    </source>
</evidence>
<gene>
    <name evidence="2" type="primary">pseI</name>
    <name evidence="2" type="ORF">K6Y31_12255</name>
</gene>
<evidence type="ECO:0000313" key="3">
    <source>
        <dbReference type="Proteomes" id="UP001201273"/>
    </source>
</evidence>
<dbReference type="InterPro" id="IPR036732">
    <property type="entry name" value="AFP_Neu5c_C_sf"/>
</dbReference>
<dbReference type="NCBIfam" id="TIGR03586">
    <property type="entry name" value="PseI"/>
    <property type="match status" value="1"/>
</dbReference>
<dbReference type="GO" id="GO:0016740">
    <property type="term" value="F:transferase activity"/>
    <property type="evidence" value="ECO:0007669"/>
    <property type="project" value="UniProtKB-KW"/>
</dbReference>
<dbReference type="InterPro" id="IPR013785">
    <property type="entry name" value="Aldolase_TIM"/>
</dbReference>
<dbReference type="InterPro" id="IPR013132">
    <property type="entry name" value="PseI/NeuA/B-like_N"/>
</dbReference>
<dbReference type="InterPro" id="IPR051690">
    <property type="entry name" value="PseI-like"/>
</dbReference>
<dbReference type="SMART" id="SM00858">
    <property type="entry name" value="SAF"/>
    <property type="match status" value="1"/>
</dbReference>
<dbReference type="Gene3D" id="3.90.1210.10">
    <property type="entry name" value="Antifreeze-like/N-acetylneuraminic acid synthase C-terminal domain"/>
    <property type="match status" value="1"/>
</dbReference>
<dbReference type="SUPFAM" id="SSF51269">
    <property type="entry name" value="AFP III-like domain"/>
    <property type="match status" value="1"/>
</dbReference>
<dbReference type="Proteomes" id="UP001201273">
    <property type="component" value="Unassembled WGS sequence"/>
</dbReference>